<dbReference type="NCBIfam" id="TIGR04131">
    <property type="entry name" value="Bac_Flav_CTERM"/>
    <property type="match status" value="1"/>
</dbReference>
<dbReference type="eggNOG" id="COG5184">
    <property type="taxonomic scope" value="Bacteria"/>
</dbReference>
<reference evidence="3 4" key="1">
    <citation type="journal article" date="2013" name="Genome Announc.">
        <title>The Draft Genome Sequence of Sphingomonas paucimobilis Strain HER1398 (Proteobacteria), Host to the Giant PAU Phage, Indicates That It Is a Member of the Genus Sphingobacterium (Bacteroidetes).</title>
        <authorList>
            <person name="White R.A.III."/>
            <person name="Suttle C.A."/>
        </authorList>
    </citation>
    <scope>NUCLEOTIDE SEQUENCE [LARGE SCALE GENOMIC DNA]</scope>
    <source>
        <strain evidence="3 4">HER1398</strain>
    </source>
</reference>
<dbReference type="eggNOG" id="COG2982">
    <property type="taxonomic scope" value="Bacteria"/>
</dbReference>
<dbReference type="Pfam" id="PF19078">
    <property type="entry name" value="Big_12"/>
    <property type="match status" value="1"/>
</dbReference>
<dbReference type="Pfam" id="PF13585">
    <property type="entry name" value="CHU_C"/>
    <property type="match status" value="1"/>
</dbReference>
<keyword evidence="1" id="KW-0732">Signal</keyword>
<evidence type="ECO:0000313" key="4">
    <source>
        <dbReference type="Proteomes" id="UP000016584"/>
    </source>
</evidence>
<keyword evidence="4" id="KW-1185">Reference proteome</keyword>
<evidence type="ECO:0000313" key="3">
    <source>
        <dbReference type="EMBL" id="ERJ58174.1"/>
    </source>
</evidence>
<dbReference type="FunFam" id="2.60.40.10:FF:002543">
    <property type="match status" value="1"/>
</dbReference>
<dbReference type="STRING" id="1346330.M472_05295"/>
<organism evidence="3 4">
    <name type="scientific">Sphingobacterium paucimobilis HER1398</name>
    <dbReference type="NCBI Taxonomy" id="1346330"/>
    <lineage>
        <taxon>Bacteria</taxon>
        <taxon>Pseudomonadati</taxon>
        <taxon>Bacteroidota</taxon>
        <taxon>Sphingobacteriia</taxon>
        <taxon>Sphingobacteriales</taxon>
        <taxon>Sphingobacteriaceae</taxon>
        <taxon>Sphingobacterium</taxon>
    </lineage>
</organism>
<name>U2IZR3_9SPHI</name>
<sequence length="765" mass="80430">MKYSRCFGVLLVLCNYLLCYTPVLAQLTVGSNGLWVKDGATLSVNGLALKPTGSLKLPTLQRSATPISDNGTSSINQVYALSTPLAFTGKVLFYYDAVAVGSNPANTLRLAYAQTTGGPMTIVYGTTLDAPKGVLEYEFEAPVNLQYITATAVDLTPPTVAITSNMSRLKAGEAAIITFTLSEASTDFTIMDIVATGGTISGLSGSGLNYMATFTPTDNSKGLGSVAVTANAFTNIVGIGNSASSMQQPIDIDTQVPSGYSVSIDQANITLANHTALSFTFSGAEVGAAFSYKILSSAGGTPITGSGTISTATQQVSNIDVSGLANGTLGLSVTLTDDFGNVGSPATNTVLKSVNHAPLITGTPTTTVDQDATYSFTPAANDVDGDVLTFSIMNKPSWATFDPATGRLTGTPSNADVGTTSGIMISVSDGTLTASLSAFSITVATKLFTGVDLLDQNFTYDGTAKQLTLQGVLPAGADVVFTNNERTNAGSQTVEVKLTAPGYTPKNLVGQLTVTKATLSGLNLPNKDWVYDGTVQSIKLSGELPSGVKVVYENNDKVNAGRYEVKAVIAETQNYFGEIFTATLLIRKVKQTITFVAPAVLGRDAGKVALDVQSSSGLPVTLTGDDPMVATVSGTELHVHHLGTVRITATQSGNENYEAASPVTVSVRVVNDASAALPIRVHQALSPNGDGNNEFLMIEAIRDYPENKVTIFDKNGSVLAEIEGYDNRDKVFFGRDHRDGTYFYYVDVKDNGVWKREKGYFVIRR</sequence>
<dbReference type="eggNOG" id="COG4733">
    <property type="taxonomic scope" value="Bacteria"/>
</dbReference>
<dbReference type="InterPro" id="IPR013783">
    <property type="entry name" value="Ig-like_fold"/>
</dbReference>
<dbReference type="RefSeq" id="WP_021071656.1">
    <property type="nucleotide sequence ID" value="NZ_ATDL01000018.1"/>
</dbReference>
<dbReference type="SUPFAM" id="SSF49313">
    <property type="entry name" value="Cadherin-like"/>
    <property type="match status" value="1"/>
</dbReference>
<accession>U2IZR3</accession>
<protein>
    <recommendedName>
        <fullName evidence="2">Dystroglycan-type cadherin-like domain-containing protein</fullName>
    </recommendedName>
</protein>
<dbReference type="PATRIC" id="fig|1346330.5.peg.3518"/>
<dbReference type="SMART" id="SM00736">
    <property type="entry name" value="CADG"/>
    <property type="match status" value="1"/>
</dbReference>
<dbReference type="Proteomes" id="UP000016584">
    <property type="component" value="Unassembled WGS sequence"/>
</dbReference>
<dbReference type="OrthoDB" id="714414at2"/>
<dbReference type="InterPro" id="IPR015919">
    <property type="entry name" value="Cadherin-like_sf"/>
</dbReference>
<dbReference type="AlphaFoldDB" id="U2IZR3"/>
<dbReference type="InterPro" id="IPR006644">
    <property type="entry name" value="Cadg"/>
</dbReference>
<feature type="chain" id="PRO_5004629870" description="Dystroglycan-type cadherin-like domain-containing protein" evidence="1">
    <location>
        <begin position="26"/>
        <end position="765"/>
    </location>
</feature>
<dbReference type="Pfam" id="PF05345">
    <property type="entry name" value="He_PIG"/>
    <property type="match status" value="1"/>
</dbReference>
<dbReference type="Gene3D" id="2.60.40.10">
    <property type="entry name" value="Immunoglobulins"/>
    <property type="match status" value="1"/>
</dbReference>
<dbReference type="GO" id="GO:0005509">
    <property type="term" value="F:calcium ion binding"/>
    <property type="evidence" value="ECO:0007669"/>
    <property type="project" value="InterPro"/>
</dbReference>
<feature type="signal peptide" evidence="1">
    <location>
        <begin position="1"/>
        <end position="25"/>
    </location>
</feature>
<proteinExistence type="predicted"/>
<dbReference type="EMBL" id="ATDL01000018">
    <property type="protein sequence ID" value="ERJ58174.1"/>
    <property type="molecule type" value="Genomic_DNA"/>
</dbReference>
<comment type="caution">
    <text evidence="3">The sequence shown here is derived from an EMBL/GenBank/DDBJ whole genome shotgun (WGS) entry which is preliminary data.</text>
</comment>
<evidence type="ECO:0000259" key="2">
    <source>
        <dbReference type="SMART" id="SM00736"/>
    </source>
</evidence>
<dbReference type="InterPro" id="IPR026341">
    <property type="entry name" value="T9SS_type_B"/>
</dbReference>
<dbReference type="GO" id="GO:0016020">
    <property type="term" value="C:membrane"/>
    <property type="evidence" value="ECO:0007669"/>
    <property type="project" value="InterPro"/>
</dbReference>
<dbReference type="eggNOG" id="COG2911">
    <property type="taxonomic scope" value="Bacteria"/>
</dbReference>
<evidence type="ECO:0000256" key="1">
    <source>
        <dbReference type="SAM" id="SignalP"/>
    </source>
</evidence>
<feature type="domain" description="Dystroglycan-type cadherin-like" evidence="2">
    <location>
        <begin position="358"/>
        <end position="450"/>
    </location>
</feature>
<dbReference type="InterPro" id="IPR044048">
    <property type="entry name" value="Big_12"/>
</dbReference>
<gene>
    <name evidence="3" type="ORF">M472_05295</name>
</gene>